<dbReference type="EMBL" id="LFBV01000001">
    <property type="protein sequence ID" value="OKH95728.1"/>
    <property type="molecule type" value="Genomic_DNA"/>
</dbReference>
<dbReference type="Proteomes" id="UP000186455">
    <property type="component" value="Unassembled WGS sequence"/>
</dbReference>
<gene>
    <name evidence="2" type="ORF">AB852_02930</name>
</gene>
<feature type="compositionally biased region" description="Pro residues" evidence="1">
    <location>
        <begin position="47"/>
        <end position="59"/>
    </location>
</feature>
<dbReference type="Gene3D" id="3.40.50.2000">
    <property type="entry name" value="Glycogen Phosphorylase B"/>
    <property type="match status" value="1"/>
</dbReference>
<name>A0A1Q4VD25_9ACTN</name>
<feature type="region of interest" description="Disordered" evidence="1">
    <location>
        <begin position="29"/>
        <end position="59"/>
    </location>
</feature>
<comment type="caution">
    <text evidence="2">The sequence shown here is derived from an EMBL/GenBank/DDBJ whole genome shotgun (WGS) entry which is preliminary data.</text>
</comment>
<protein>
    <submittedName>
        <fullName evidence="2">Uncharacterized protein</fullName>
    </submittedName>
</protein>
<accession>A0A1Q4VD25</accession>
<proteinExistence type="predicted"/>
<evidence type="ECO:0000256" key="1">
    <source>
        <dbReference type="SAM" id="MobiDB-lite"/>
    </source>
</evidence>
<dbReference type="RefSeq" id="WP_073783267.1">
    <property type="nucleotide sequence ID" value="NZ_LFBV01000001.1"/>
</dbReference>
<dbReference type="STRING" id="1048205.AB852_02930"/>
<evidence type="ECO:0000313" key="2">
    <source>
        <dbReference type="EMBL" id="OKH95728.1"/>
    </source>
</evidence>
<organism evidence="2 3">
    <name type="scientific">Streptomyces uncialis</name>
    <dbReference type="NCBI Taxonomy" id="1048205"/>
    <lineage>
        <taxon>Bacteria</taxon>
        <taxon>Bacillati</taxon>
        <taxon>Actinomycetota</taxon>
        <taxon>Actinomycetes</taxon>
        <taxon>Kitasatosporales</taxon>
        <taxon>Streptomycetaceae</taxon>
        <taxon>Streptomyces</taxon>
    </lineage>
</organism>
<keyword evidence="3" id="KW-1185">Reference proteome</keyword>
<dbReference type="AlphaFoldDB" id="A0A1Q4VD25"/>
<sequence length="59" mass="6124">MLLSTFGSCGGVEPLVALALAVRSREVGEQARMGMPPDETGTVRPAVAPPPADPNRPRP</sequence>
<reference evidence="2 3" key="1">
    <citation type="submission" date="2015-06" db="EMBL/GenBank/DDBJ databases">
        <title>Cloning and characterization of the uncialamcin biosynthetic gene cluster.</title>
        <authorList>
            <person name="Yan X."/>
            <person name="Huang T."/>
            <person name="Ge H."/>
            <person name="Shen B."/>
        </authorList>
    </citation>
    <scope>NUCLEOTIDE SEQUENCE [LARGE SCALE GENOMIC DNA]</scope>
    <source>
        <strain evidence="2 3">DCA2648</strain>
    </source>
</reference>
<evidence type="ECO:0000313" key="3">
    <source>
        <dbReference type="Proteomes" id="UP000186455"/>
    </source>
</evidence>